<keyword evidence="3" id="KW-1185">Reference proteome</keyword>
<dbReference type="InterPro" id="IPR046193">
    <property type="entry name" value="DUF6221"/>
</dbReference>
<dbReference type="GeneID" id="91486937"/>
<sequence>MTIVEFLNARLDEDERASEAVPAGTRGRDRALAEVAAKRKIVRGYAEAHRAGMRDLEPLVAPGGAGPLPEARRGAGGDPWSELLAWRLAVKYLAGVYRNHPEYDRSWAD</sequence>
<protein>
    <submittedName>
        <fullName evidence="2">Uncharacterized protein</fullName>
    </submittedName>
</protein>
<gene>
    <name evidence="2" type="ordered locus">Ndas_4399</name>
</gene>
<dbReference type="STRING" id="446468.Ndas_4399"/>
<dbReference type="AlphaFoldDB" id="D7AX18"/>
<dbReference type="Pfam" id="PF19730">
    <property type="entry name" value="DUF6221"/>
    <property type="match status" value="1"/>
</dbReference>
<evidence type="ECO:0000313" key="3">
    <source>
        <dbReference type="Proteomes" id="UP000002219"/>
    </source>
</evidence>
<name>D7AX18_NOCDD</name>
<organism evidence="2 3">
    <name type="scientific">Nocardiopsis dassonvillei (strain ATCC 23218 / DSM 43111 / CIP 107115 / JCM 7437 / KCTC 9190 / NBRC 14626 / NCTC 10488 / NRRL B-5397 / IMRU 509)</name>
    <name type="common">Actinomadura dassonvillei</name>
    <dbReference type="NCBI Taxonomy" id="446468"/>
    <lineage>
        <taxon>Bacteria</taxon>
        <taxon>Bacillati</taxon>
        <taxon>Actinomycetota</taxon>
        <taxon>Actinomycetes</taxon>
        <taxon>Streptosporangiales</taxon>
        <taxon>Nocardiopsidaceae</taxon>
        <taxon>Nocardiopsis</taxon>
    </lineage>
</organism>
<dbReference type="EMBL" id="CP002040">
    <property type="protein sequence ID" value="ADH69788.1"/>
    <property type="molecule type" value="Genomic_DNA"/>
</dbReference>
<feature type="region of interest" description="Disordered" evidence="1">
    <location>
        <begin position="57"/>
        <end position="76"/>
    </location>
</feature>
<dbReference type="HOGENOM" id="CLU_2343863_0_0_11"/>
<evidence type="ECO:0000256" key="1">
    <source>
        <dbReference type="SAM" id="MobiDB-lite"/>
    </source>
</evidence>
<proteinExistence type="predicted"/>
<dbReference type="RefSeq" id="WP_013155395.1">
    <property type="nucleotide sequence ID" value="NC_014210.1"/>
</dbReference>
<dbReference type="KEGG" id="nda:Ndas_4399"/>
<reference evidence="2 3" key="1">
    <citation type="journal article" date="2010" name="Stand. Genomic Sci.">
        <title>Complete genome sequence of Nocardiopsis dassonvillei type strain (IMRU 509).</title>
        <authorList>
            <person name="Sun H."/>
            <person name="Lapidus A."/>
            <person name="Nolan M."/>
            <person name="Lucas S."/>
            <person name="Del Rio T.G."/>
            <person name="Tice H."/>
            <person name="Cheng J.F."/>
            <person name="Tapia R."/>
            <person name="Han C."/>
            <person name="Goodwin L."/>
            <person name="Pitluck S."/>
            <person name="Pagani I."/>
            <person name="Ivanova N."/>
            <person name="Mavromatis K."/>
            <person name="Mikhailova N."/>
            <person name="Pati A."/>
            <person name="Chen A."/>
            <person name="Palaniappan K."/>
            <person name="Land M."/>
            <person name="Hauser L."/>
            <person name="Chang Y.J."/>
            <person name="Jeffries C.D."/>
            <person name="Djao O.D."/>
            <person name="Rohde M."/>
            <person name="Sikorski J."/>
            <person name="Goker M."/>
            <person name="Woyke T."/>
            <person name="Bristow J."/>
            <person name="Eisen J.A."/>
            <person name="Markowitz V."/>
            <person name="Hugenholtz P."/>
            <person name="Kyrpides N.C."/>
            <person name="Klenk H.P."/>
        </authorList>
    </citation>
    <scope>NUCLEOTIDE SEQUENCE [LARGE SCALE GENOMIC DNA]</scope>
    <source>
        <strain evidence="3">ATCC 23218 / DSM 43111 / CIP 107115 / JCM 7437 / KCTC 9190 / NBRC 14626 / NCTC 10488 / NRRL B-5397 / IMRU 509</strain>
    </source>
</reference>
<dbReference type="Proteomes" id="UP000002219">
    <property type="component" value="Chromosome 1"/>
</dbReference>
<evidence type="ECO:0000313" key="2">
    <source>
        <dbReference type="EMBL" id="ADH69788.1"/>
    </source>
</evidence>
<dbReference type="OrthoDB" id="4290974at2"/>
<accession>D7AX18</accession>